<dbReference type="AlphaFoldDB" id="A0A918CV88"/>
<name>A0A918CV88_9ACTN</name>
<dbReference type="RefSeq" id="WP_189267228.1">
    <property type="nucleotide sequence ID" value="NZ_BMML01000021.1"/>
</dbReference>
<gene>
    <name evidence="2" type="ORF">GCM10011578_073640</name>
</gene>
<sequence>MITFVNRFEVHGSVEEFERAFDATSAFFTARPGFLGHRMLRHADQPGRYVNIADWESREHFEQALAHPEFGPHAKALRALAGSDPNVYTLVLERTAPQ</sequence>
<dbReference type="EMBL" id="BMML01000021">
    <property type="protein sequence ID" value="GGN33649.1"/>
    <property type="molecule type" value="Genomic_DNA"/>
</dbReference>
<dbReference type="Proteomes" id="UP000653411">
    <property type="component" value="Unassembled WGS sequence"/>
</dbReference>
<dbReference type="InterPro" id="IPR011008">
    <property type="entry name" value="Dimeric_a/b-barrel"/>
</dbReference>
<dbReference type="Gene3D" id="3.30.70.100">
    <property type="match status" value="1"/>
</dbReference>
<keyword evidence="3" id="KW-1185">Reference proteome</keyword>
<accession>A0A918CV88</accession>
<dbReference type="SUPFAM" id="SSF54909">
    <property type="entry name" value="Dimeric alpha+beta barrel"/>
    <property type="match status" value="1"/>
</dbReference>
<evidence type="ECO:0000259" key="1">
    <source>
        <dbReference type="PROSITE" id="PS51725"/>
    </source>
</evidence>
<proteinExistence type="predicted"/>
<reference evidence="2" key="1">
    <citation type="journal article" date="2014" name="Int. J. Syst. Evol. Microbiol.">
        <title>Complete genome sequence of Corynebacterium casei LMG S-19264T (=DSM 44701T), isolated from a smear-ripened cheese.</title>
        <authorList>
            <consortium name="US DOE Joint Genome Institute (JGI-PGF)"/>
            <person name="Walter F."/>
            <person name="Albersmeier A."/>
            <person name="Kalinowski J."/>
            <person name="Ruckert C."/>
        </authorList>
    </citation>
    <scope>NUCLEOTIDE SEQUENCE</scope>
    <source>
        <strain evidence="2">CGMCC 4.7110</strain>
    </source>
</reference>
<evidence type="ECO:0000313" key="3">
    <source>
        <dbReference type="Proteomes" id="UP000653411"/>
    </source>
</evidence>
<protein>
    <recommendedName>
        <fullName evidence="1">ABM domain-containing protein</fullName>
    </recommendedName>
</protein>
<dbReference type="InterPro" id="IPR007138">
    <property type="entry name" value="ABM_dom"/>
</dbReference>
<dbReference type="PROSITE" id="PS51725">
    <property type="entry name" value="ABM"/>
    <property type="match status" value="1"/>
</dbReference>
<comment type="caution">
    <text evidence="2">The sequence shown here is derived from an EMBL/GenBank/DDBJ whole genome shotgun (WGS) entry which is preliminary data.</text>
</comment>
<dbReference type="Pfam" id="PF03992">
    <property type="entry name" value="ABM"/>
    <property type="match status" value="1"/>
</dbReference>
<reference evidence="2" key="2">
    <citation type="submission" date="2020-09" db="EMBL/GenBank/DDBJ databases">
        <authorList>
            <person name="Sun Q."/>
            <person name="Zhou Y."/>
        </authorList>
    </citation>
    <scope>NUCLEOTIDE SEQUENCE</scope>
    <source>
        <strain evidence="2">CGMCC 4.7110</strain>
    </source>
</reference>
<evidence type="ECO:0000313" key="2">
    <source>
        <dbReference type="EMBL" id="GGN33649.1"/>
    </source>
</evidence>
<feature type="domain" description="ABM" evidence="1">
    <location>
        <begin position="2"/>
        <end position="91"/>
    </location>
</feature>
<organism evidence="2 3">
    <name type="scientific">Streptomyces fuscichromogenes</name>
    <dbReference type="NCBI Taxonomy" id="1324013"/>
    <lineage>
        <taxon>Bacteria</taxon>
        <taxon>Bacillati</taxon>
        <taxon>Actinomycetota</taxon>
        <taxon>Actinomycetes</taxon>
        <taxon>Kitasatosporales</taxon>
        <taxon>Streptomycetaceae</taxon>
        <taxon>Streptomyces</taxon>
    </lineage>
</organism>